<dbReference type="SUPFAM" id="SSF53067">
    <property type="entry name" value="Actin-like ATPase domain"/>
    <property type="match status" value="2"/>
</dbReference>
<dbReference type="EC" id="2.7.1.33" evidence="4"/>
<feature type="region of interest" description="Disordered" evidence="12">
    <location>
        <begin position="1"/>
        <end position="44"/>
    </location>
</feature>
<dbReference type="Pfam" id="PF03630">
    <property type="entry name" value="Fumble"/>
    <property type="match status" value="1"/>
</dbReference>
<protein>
    <recommendedName>
        <fullName evidence="4">pantothenate kinase</fullName>
        <ecNumber evidence="4">2.7.1.33</ecNumber>
    </recommendedName>
</protein>
<dbReference type="OrthoDB" id="275583at2759"/>
<evidence type="ECO:0000256" key="5">
    <source>
        <dbReference type="ARBA" id="ARBA00022490"/>
    </source>
</evidence>
<evidence type="ECO:0000256" key="7">
    <source>
        <dbReference type="ARBA" id="ARBA00022741"/>
    </source>
</evidence>
<dbReference type="Proteomes" id="UP000298663">
    <property type="component" value="Unassembled WGS sequence"/>
</dbReference>
<evidence type="ECO:0000256" key="3">
    <source>
        <dbReference type="ARBA" id="ARBA00005225"/>
    </source>
</evidence>
<evidence type="ECO:0000256" key="6">
    <source>
        <dbReference type="ARBA" id="ARBA00022679"/>
    </source>
</evidence>
<dbReference type="GO" id="GO:0015937">
    <property type="term" value="P:coenzyme A biosynthetic process"/>
    <property type="evidence" value="ECO:0007669"/>
    <property type="project" value="UniProtKB-KW"/>
</dbReference>
<dbReference type="EMBL" id="AZBU02000004">
    <property type="protein sequence ID" value="TKR80068.1"/>
    <property type="molecule type" value="Genomic_DNA"/>
</dbReference>
<comment type="similarity">
    <text evidence="11">Belongs to the type II pantothenate kinase family.</text>
</comment>
<dbReference type="GO" id="GO:0005634">
    <property type="term" value="C:nucleus"/>
    <property type="evidence" value="ECO:0007669"/>
    <property type="project" value="TreeGrafter"/>
</dbReference>
<dbReference type="InterPro" id="IPR043129">
    <property type="entry name" value="ATPase_NBD"/>
</dbReference>
<evidence type="ECO:0000256" key="12">
    <source>
        <dbReference type="SAM" id="MobiDB-lite"/>
    </source>
</evidence>
<dbReference type="CDD" id="cd24122">
    <property type="entry name" value="ASKHA_NBD_PanK-II_Pank1-like"/>
    <property type="match status" value="1"/>
</dbReference>
<feature type="compositionally biased region" description="Basic and acidic residues" evidence="12">
    <location>
        <begin position="24"/>
        <end position="36"/>
    </location>
</feature>
<reference evidence="13 14" key="2">
    <citation type="journal article" date="2019" name="G3 (Bethesda)">
        <title>Hybrid Assembly of the Genome of the Entomopathogenic Nematode Steinernema carpocapsae Identifies the X-Chromosome.</title>
        <authorList>
            <person name="Serra L."/>
            <person name="Macchietto M."/>
            <person name="Macias-Munoz A."/>
            <person name="McGill C.J."/>
            <person name="Rodriguez I.M."/>
            <person name="Rodriguez B."/>
            <person name="Murad R."/>
            <person name="Mortazavi A."/>
        </authorList>
    </citation>
    <scope>NUCLEOTIDE SEQUENCE [LARGE SCALE GENOMIC DNA]</scope>
    <source>
        <strain evidence="13 14">ALL</strain>
    </source>
</reference>
<evidence type="ECO:0000256" key="10">
    <source>
        <dbReference type="ARBA" id="ARBA00022993"/>
    </source>
</evidence>
<keyword evidence="5" id="KW-0963">Cytoplasm</keyword>
<comment type="catalytic activity">
    <reaction evidence="1">
        <text>(R)-pantothenate + ATP = (R)-4'-phosphopantothenate + ADP + H(+)</text>
        <dbReference type="Rhea" id="RHEA:16373"/>
        <dbReference type="ChEBI" id="CHEBI:10986"/>
        <dbReference type="ChEBI" id="CHEBI:15378"/>
        <dbReference type="ChEBI" id="CHEBI:29032"/>
        <dbReference type="ChEBI" id="CHEBI:30616"/>
        <dbReference type="ChEBI" id="CHEBI:456216"/>
        <dbReference type="EC" id="2.7.1.33"/>
    </reaction>
</comment>
<comment type="subcellular location">
    <subcellularLocation>
        <location evidence="2">Cytoplasm</location>
    </subcellularLocation>
</comment>
<feature type="compositionally biased region" description="Polar residues" evidence="12">
    <location>
        <begin position="478"/>
        <end position="487"/>
    </location>
</feature>
<evidence type="ECO:0000256" key="2">
    <source>
        <dbReference type="ARBA" id="ARBA00004496"/>
    </source>
</evidence>
<comment type="pathway">
    <text evidence="3">Cofactor biosynthesis; coenzyme A biosynthesis; CoA from (R)-pantothenate: step 1/5.</text>
</comment>
<evidence type="ECO:0000313" key="14">
    <source>
        <dbReference type="Proteomes" id="UP000298663"/>
    </source>
</evidence>
<keyword evidence="8" id="KW-0418">Kinase</keyword>
<dbReference type="FunFam" id="3.30.420.40:FF:000025">
    <property type="entry name" value="pantothenate kinase 2, mitochondrial"/>
    <property type="match status" value="1"/>
</dbReference>
<sequence>MADDESKSRQPPSSKIRVIIGGGEDEKNGPPPEDPKAAVVRPAGRPHARLRSLSLSVPRKTNERIRLILISSFSAMPWFGLDIGGTLTKLVYFEPLDTNEYADLEEEYVRSRVIQRYLTTHKAYGQTGIRDDHLQLSDVEINVQIDRLNGVQTGPPGQHTLHQIPDERMPSFINLAKDKGFAHMSSTVCATGGGATKYAKNTETELNMHFHKADELESLIKGIEFIAAANPDECYYYDSPLDDEKCRKVIWRWSSGRCSSADLESQNVEPQDGLQYPYVVVNIGSGVSVLAVRGHNDFKRVSGSSIGGGFFQGLCCLLCKCDSFEESIELASRGNNQNVDKLVRDIYGGDYGDIGLSGDTVAASFGKICSMKDRKSVRPEDLARSALVTVTNNIGSIALNAANQCQIDRIVFVGNFLRVNPIAARLLSNAMTFWSRGTKKALFLMHEGYFGAVGCLDRLVAVTAMRRAQRAQAQQAQLNCAKNNENDSAADRDGAKP</sequence>
<evidence type="ECO:0000256" key="4">
    <source>
        <dbReference type="ARBA" id="ARBA00012102"/>
    </source>
</evidence>
<dbReference type="PANTHER" id="PTHR12280:SF30">
    <property type="entry name" value="FUMBLE"/>
    <property type="match status" value="1"/>
</dbReference>
<accession>A0A4U5NBD7</accession>
<keyword evidence="14" id="KW-1185">Reference proteome</keyword>
<dbReference type="Gene3D" id="3.30.420.510">
    <property type="match status" value="1"/>
</dbReference>
<dbReference type="GO" id="GO:0004594">
    <property type="term" value="F:pantothenate kinase activity"/>
    <property type="evidence" value="ECO:0007669"/>
    <property type="project" value="UniProtKB-EC"/>
</dbReference>
<keyword evidence="10" id="KW-0173">Coenzyme A biosynthesis</keyword>
<evidence type="ECO:0000256" key="1">
    <source>
        <dbReference type="ARBA" id="ARBA00001206"/>
    </source>
</evidence>
<evidence type="ECO:0000313" key="13">
    <source>
        <dbReference type="EMBL" id="TKR80068.1"/>
    </source>
</evidence>
<evidence type="ECO:0000256" key="9">
    <source>
        <dbReference type="ARBA" id="ARBA00022840"/>
    </source>
</evidence>
<dbReference type="PANTHER" id="PTHR12280">
    <property type="entry name" value="PANTOTHENATE KINASE"/>
    <property type="match status" value="1"/>
</dbReference>
<dbReference type="InterPro" id="IPR004567">
    <property type="entry name" value="Type_II_PanK"/>
</dbReference>
<dbReference type="AlphaFoldDB" id="A0A4U5NBD7"/>
<dbReference type="NCBIfam" id="TIGR00555">
    <property type="entry name" value="panK_eukar"/>
    <property type="match status" value="1"/>
</dbReference>
<evidence type="ECO:0000256" key="8">
    <source>
        <dbReference type="ARBA" id="ARBA00022777"/>
    </source>
</evidence>
<dbReference type="STRING" id="34508.A0A4U5NBD7"/>
<dbReference type="Gene3D" id="3.30.420.40">
    <property type="match status" value="1"/>
</dbReference>
<proteinExistence type="inferred from homology"/>
<reference evidence="13 14" key="1">
    <citation type="journal article" date="2015" name="Genome Biol.">
        <title>Comparative genomics of Steinernema reveals deeply conserved gene regulatory networks.</title>
        <authorList>
            <person name="Dillman A.R."/>
            <person name="Macchietto M."/>
            <person name="Porter C.F."/>
            <person name="Rogers A."/>
            <person name="Williams B."/>
            <person name="Antoshechkin I."/>
            <person name="Lee M.M."/>
            <person name="Goodwin Z."/>
            <person name="Lu X."/>
            <person name="Lewis E.E."/>
            <person name="Goodrich-Blair H."/>
            <person name="Stock S.P."/>
            <person name="Adams B.J."/>
            <person name="Sternberg P.W."/>
            <person name="Mortazavi A."/>
        </authorList>
    </citation>
    <scope>NUCLEOTIDE SEQUENCE [LARGE SCALE GENOMIC DNA]</scope>
    <source>
        <strain evidence="13 14">ALL</strain>
    </source>
</reference>
<dbReference type="GO" id="GO:0005524">
    <property type="term" value="F:ATP binding"/>
    <property type="evidence" value="ECO:0007669"/>
    <property type="project" value="UniProtKB-KW"/>
</dbReference>
<name>A0A4U5NBD7_STECR</name>
<comment type="caution">
    <text evidence="13">The sequence shown here is derived from an EMBL/GenBank/DDBJ whole genome shotgun (WGS) entry which is preliminary data.</text>
</comment>
<keyword evidence="9" id="KW-0067">ATP-binding</keyword>
<keyword evidence="6" id="KW-0808">Transferase</keyword>
<evidence type="ECO:0000256" key="11">
    <source>
        <dbReference type="ARBA" id="ARBA00060870"/>
    </source>
</evidence>
<feature type="region of interest" description="Disordered" evidence="12">
    <location>
        <begin position="476"/>
        <end position="497"/>
    </location>
</feature>
<gene>
    <name evidence="13" type="ORF">L596_014199</name>
</gene>
<organism evidence="13 14">
    <name type="scientific">Steinernema carpocapsae</name>
    <name type="common">Entomopathogenic nematode</name>
    <dbReference type="NCBI Taxonomy" id="34508"/>
    <lineage>
        <taxon>Eukaryota</taxon>
        <taxon>Metazoa</taxon>
        <taxon>Ecdysozoa</taxon>
        <taxon>Nematoda</taxon>
        <taxon>Chromadorea</taxon>
        <taxon>Rhabditida</taxon>
        <taxon>Tylenchina</taxon>
        <taxon>Panagrolaimomorpha</taxon>
        <taxon>Strongyloidoidea</taxon>
        <taxon>Steinernematidae</taxon>
        <taxon>Steinernema</taxon>
    </lineage>
</organism>
<dbReference type="GO" id="GO:0005829">
    <property type="term" value="C:cytosol"/>
    <property type="evidence" value="ECO:0007669"/>
    <property type="project" value="TreeGrafter"/>
</dbReference>
<keyword evidence="7" id="KW-0547">Nucleotide-binding</keyword>